<accession>A0A2T2WER0</accession>
<protein>
    <recommendedName>
        <fullName evidence="12">LexA repressor</fullName>
        <ecNumber evidence="12">3.4.21.88</ecNumber>
    </recommendedName>
</protein>
<comment type="caution">
    <text evidence="16">The sequence shown here is derived from an EMBL/GenBank/DDBJ whole genome shotgun (WGS) entry which is preliminary data.</text>
</comment>
<dbReference type="InterPro" id="IPR036388">
    <property type="entry name" value="WH-like_DNA-bd_sf"/>
</dbReference>
<keyword evidence="11 12" id="KW-0742">SOS response</keyword>
<dbReference type="InterPro" id="IPR050077">
    <property type="entry name" value="LexA_repressor"/>
</dbReference>
<keyword evidence="2 12" id="KW-0678">Repressor</keyword>
<evidence type="ECO:0000313" key="17">
    <source>
        <dbReference type="Proteomes" id="UP000241848"/>
    </source>
</evidence>
<keyword evidence="4 12" id="KW-0227">DNA damage</keyword>
<dbReference type="HAMAP" id="MF_00015">
    <property type="entry name" value="LexA"/>
    <property type="match status" value="1"/>
</dbReference>
<dbReference type="PANTHER" id="PTHR33516:SF2">
    <property type="entry name" value="LEXA REPRESSOR-RELATED"/>
    <property type="match status" value="1"/>
</dbReference>
<dbReference type="EC" id="3.4.21.88" evidence="12"/>
<keyword evidence="6 12" id="KW-0068">Autocatalytic cleavage</keyword>
<keyword evidence="7 12" id="KW-0805">Transcription regulation</keyword>
<evidence type="ECO:0000256" key="12">
    <source>
        <dbReference type="HAMAP-Rule" id="MF_00015"/>
    </source>
</evidence>
<dbReference type="InterPro" id="IPR036390">
    <property type="entry name" value="WH_DNA-bd_sf"/>
</dbReference>
<evidence type="ECO:0000256" key="1">
    <source>
        <dbReference type="ARBA" id="ARBA00007484"/>
    </source>
</evidence>
<reference evidence="16 17" key="1">
    <citation type="journal article" date="2014" name="BMC Genomics">
        <title>Comparison of environmental and isolate Sulfobacillus genomes reveals diverse carbon, sulfur, nitrogen, and hydrogen metabolisms.</title>
        <authorList>
            <person name="Justice N.B."/>
            <person name="Norman A."/>
            <person name="Brown C.T."/>
            <person name="Singh A."/>
            <person name="Thomas B.C."/>
            <person name="Banfield J.F."/>
        </authorList>
    </citation>
    <scope>NUCLEOTIDE SEQUENCE [LARGE SCALE GENOMIC DNA]</scope>
    <source>
        <strain evidence="16">AMDSBA3</strain>
    </source>
</reference>
<dbReference type="GO" id="GO:0006260">
    <property type="term" value="P:DNA replication"/>
    <property type="evidence" value="ECO:0007669"/>
    <property type="project" value="UniProtKB-UniRule"/>
</dbReference>
<feature type="DNA-binding region" description="H-T-H motif" evidence="12">
    <location>
        <begin position="32"/>
        <end position="52"/>
    </location>
</feature>
<evidence type="ECO:0000256" key="10">
    <source>
        <dbReference type="ARBA" id="ARBA00023204"/>
    </source>
</evidence>
<dbReference type="GO" id="GO:0003677">
    <property type="term" value="F:DNA binding"/>
    <property type="evidence" value="ECO:0007669"/>
    <property type="project" value="UniProtKB-UniRule"/>
</dbReference>
<dbReference type="InterPro" id="IPR006199">
    <property type="entry name" value="LexA_DNA-bd_dom"/>
</dbReference>
<dbReference type="EMBL" id="PXYV01000052">
    <property type="protein sequence ID" value="PSR20727.1"/>
    <property type="molecule type" value="Genomic_DNA"/>
</dbReference>
<dbReference type="Pfam" id="PF01726">
    <property type="entry name" value="LexA_DNA_bind"/>
    <property type="match status" value="1"/>
</dbReference>
<dbReference type="Gene3D" id="1.10.10.10">
    <property type="entry name" value="Winged helix-like DNA-binding domain superfamily/Winged helix DNA-binding domain"/>
    <property type="match status" value="1"/>
</dbReference>
<evidence type="ECO:0000256" key="5">
    <source>
        <dbReference type="ARBA" id="ARBA00022801"/>
    </source>
</evidence>
<evidence type="ECO:0000256" key="3">
    <source>
        <dbReference type="ARBA" id="ARBA00022705"/>
    </source>
</evidence>
<dbReference type="PRINTS" id="PR00726">
    <property type="entry name" value="LEXASERPTASE"/>
</dbReference>
<evidence type="ECO:0000256" key="13">
    <source>
        <dbReference type="RuleBase" id="RU003991"/>
    </source>
</evidence>
<dbReference type="InterPro" id="IPR015927">
    <property type="entry name" value="Peptidase_S24_S26A/B/C"/>
</dbReference>
<sequence>MPRHRQRGIDRQNHILSYIQSYTDQYGFPPSVREIGAAVGLKSTASVARYLDALQSTGRINHPPTKRRAWSVQDRPPSIEAPLVGRVTAGQPILAVENQEERFRLSPRLFSRAPDYLLRVKGDSMVEAGILDGDLVAVQSVDTADDGDIVIALIGEETTVKYLQRKSGTIQLNPANPRYEPIVGSDIQVIGRVVGLVRAL</sequence>
<comment type="subunit">
    <text evidence="12">Homodimer.</text>
</comment>
<dbReference type="Gene3D" id="2.10.109.10">
    <property type="entry name" value="Umud Fragment, subunit A"/>
    <property type="match status" value="1"/>
</dbReference>
<dbReference type="CDD" id="cd06529">
    <property type="entry name" value="S24_LexA-like"/>
    <property type="match status" value="1"/>
</dbReference>
<dbReference type="InterPro" id="IPR006200">
    <property type="entry name" value="LexA"/>
</dbReference>
<feature type="site" description="Cleavage; by autolysis" evidence="12">
    <location>
        <begin position="89"/>
        <end position="90"/>
    </location>
</feature>
<evidence type="ECO:0000259" key="15">
    <source>
        <dbReference type="Pfam" id="PF01726"/>
    </source>
</evidence>
<dbReference type="NCBIfam" id="TIGR00498">
    <property type="entry name" value="lexA"/>
    <property type="match status" value="1"/>
</dbReference>
<keyword evidence="8 12" id="KW-0238">DNA-binding</keyword>
<dbReference type="SUPFAM" id="SSF46785">
    <property type="entry name" value="Winged helix' DNA-binding domain"/>
    <property type="match status" value="1"/>
</dbReference>
<dbReference type="SUPFAM" id="SSF51306">
    <property type="entry name" value="LexA/Signal peptidase"/>
    <property type="match status" value="1"/>
</dbReference>
<feature type="active site" description="For autocatalytic cleavage activity" evidence="12">
    <location>
        <position position="161"/>
    </location>
</feature>
<keyword evidence="9 12" id="KW-0804">Transcription</keyword>
<dbReference type="GO" id="GO:0006281">
    <property type="term" value="P:DNA repair"/>
    <property type="evidence" value="ECO:0007669"/>
    <property type="project" value="UniProtKB-UniRule"/>
</dbReference>
<evidence type="ECO:0000256" key="8">
    <source>
        <dbReference type="ARBA" id="ARBA00023125"/>
    </source>
</evidence>
<dbReference type="InterPro" id="IPR039418">
    <property type="entry name" value="LexA-like"/>
</dbReference>
<dbReference type="GO" id="GO:0006508">
    <property type="term" value="P:proteolysis"/>
    <property type="evidence" value="ECO:0007669"/>
    <property type="project" value="InterPro"/>
</dbReference>
<evidence type="ECO:0000256" key="7">
    <source>
        <dbReference type="ARBA" id="ARBA00023015"/>
    </source>
</evidence>
<dbReference type="GO" id="GO:0004252">
    <property type="term" value="F:serine-type endopeptidase activity"/>
    <property type="evidence" value="ECO:0007669"/>
    <property type="project" value="UniProtKB-UniRule"/>
</dbReference>
<comment type="function">
    <text evidence="12">Represses a number of genes involved in the response to DNA damage (SOS response), including recA and lexA. In the presence of single-stranded DNA, RecA interacts with LexA causing an autocatalytic cleavage which disrupts the DNA-binding part of LexA, leading to derepression of the SOS regulon and eventually DNA repair.</text>
</comment>
<comment type="similarity">
    <text evidence="1 12 13">Belongs to the peptidase S24 family.</text>
</comment>
<feature type="active site" description="For autocatalytic cleavage activity" evidence="12">
    <location>
        <position position="124"/>
    </location>
</feature>
<evidence type="ECO:0000313" key="16">
    <source>
        <dbReference type="EMBL" id="PSR20727.1"/>
    </source>
</evidence>
<dbReference type="GO" id="GO:0045892">
    <property type="term" value="P:negative regulation of DNA-templated transcription"/>
    <property type="evidence" value="ECO:0007669"/>
    <property type="project" value="UniProtKB-UniRule"/>
</dbReference>
<gene>
    <name evidence="12" type="primary">lexA</name>
    <name evidence="16" type="ORF">C7B45_13645</name>
</gene>
<evidence type="ECO:0000259" key="14">
    <source>
        <dbReference type="Pfam" id="PF00717"/>
    </source>
</evidence>
<evidence type="ECO:0000256" key="9">
    <source>
        <dbReference type="ARBA" id="ARBA00023163"/>
    </source>
</evidence>
<comment type="catalytic activity">
    <reaction evidence="12">
        <text>Hydrolysis of Ala-|-Gly bond in repressor LexA.</text>
        <dbReference type="EC" id="3.4.21.88"/>
    </reaction>
</comment>
<dbReference type="Proteomes" id="UP000241848">
    <property type="component" value="Unassembled WGS sequence"/>
</dbReference>
<dbReference type="AlphaFoldDB" id="A0A2T2WER0"/>
<feature type="domain" description="Peptidase S24/S26A/S26B/S26C" evidence="14">
    <location>
        <begin position="82"/>
        <end position="194"/>
    </location>
</feature>
<feature type="domain" description="LexA repressor DNA-binding" evidence="15">
    <location>
        <begin position="10"/>
        <end position="69"/>
    </location>
</feature>
<organism evidence="16 17">
    <name type="scientific">Sulfobacillus acidophilus</name>
    <dbReference type="NCBI Taxonomy" id="53633"/>
    <lineage>
        <taxon>Bacteria</taxon>
        <taxon>Bacillati</taxon>
        <taxon>Bacillota</taxon>
        <taxon>Clostridia</taxon>
        <taxon>Eubacteriales</taxon>
        <taxon>Clostridiales Family XVII. Incertae Sedis</taxon>
        <taxon>Sulfobacillus</taxon>
    </lineage>
</organism>
<evidence type="ECO:0000256" key="11">
    <source>
        <dbReference type="ARBA" id="ARBA00023236"/>
    </source>
</evidence>
<evidence type="ECO:0000256" key="2">
    <source>
        <dbReference type="ARBA" id="ARBA00022491"/>
    </source>
</evidence>
<dbReference type="InterPro" id="IPR006197">
    <property type="entry name" value="Peptidase_S24_LexA"/>
</dbReference>
<keyword evidence="10 12" id="KW-0234">DNA repair</keyword>
<evidence type="ECO:0000256" key="4">
    <source>
        <dbReference type="ARBA" id="ARBA00022763"/>
    </source>
</evidence>
<dbReference type="FunFam" id="2.10.109.10:FF:000001">
    <property type="entry name" value="LexA repressor"/>
    <property type="match status" value="1"/>
</dbReference>
<keyword evidence="5 12" id="KW-0378">Hydrolase</keyword>
<evidence type="ECO:0000256" key="6">
    <source>
        <dbReference type="ARBA" id="ARBA00022813"/>
    </source>
</evidence>
<name>A0A2T2WER0_9FIRM</name>
<dbReference type="Pfam" id="PF00717">
    <property type="entry name" value="Peptidase_S24"/>
    <property type="match status" value="1"/>
</dbReference>
<dbReference type="PANTHER" id="PTHR33516">
    <property type="entry name" value="LEXA REPRESSOR"/>
    <property type="match status" value="1"/>
</dbReference>
<keyword evidence="3 12" id="KW-0235">DNA replication</keyword>
<dbReference type="InterPro" id="IPR036286">
    <property type="entry name" value="LexA/Signal_pep-like_sf"/>
</dbReference>
<proteinExistence type="inferred from homology"/>
<dbReference type="GO" id="GO:0009432">
    <property type="term" value="P:SOS response"/>
    <property type="evidence" value="ECO:0007669"/>
    <property type="project" value="UniProtKB-UniRule"/>
</dbReference>